<organism evidence="3 4">
    <name type="scientific">Engystomops pustulosus</name>
    <name type="common">Tungara frog</name>
    <name type="synonym">Physalaemus pustulosus</name>
    <dbReference type="NCBI Taxonomy" id="76066"/>
    <lineage>
        <taxon>Eukaryota</taxon>
        <taxon>Metazoa</taxon>
        <taxon>Chordata</taxon>
        <taxon>Craniata</taxon>
        <taxon>Vertebrata</taxon>
        <taxon>Euteleostomi</taxon>
        <taxon>Amphibia</taxon>
        <taxon>Batrachia</taxon>
        <taxon>Anura</taxon>
        <taxon>Neobatrachia</taxon>
        <taxon>Hyloidea</taxon>
        <taxon>Leptodactylidae</taxon>
        <taxon>Leiuperinae</taxon>
        <taxon>Engystomops</taxon>
    </lineage>
</organism>
<dbReference type="EMBL" id="WNYA01036704">
    <property type="protein sequence ID" value="KAG8536895.1"/>
    <property type="molecule type" value="Genomic_DNA"/>
</dbReference>
<dbReference type="AlphaFoldDB" id="A0AAV6YQ06"/>
<accession>A0AAV6YQ06</accession>
<evidence type="ECO:0000256" key="2">
    <source>
        <dbReference type="SAM" id="MobiDB-lite"/>
    </source>
</evidence>
<reference evidence="3" key="1">
    <citation type="thesis" date="2020" institute="ProQuest LLC" country="789 East Eisenhower Parkway, Ann Arbor, MI, USA">
        <title>Comparative Genomics and Chromosome Evolution.</title>
        <authorList>
            <person name="Mudd A.B."/>
        </authorList>
    </citation>
    <scope>NUCLEOTIDE SEQUENCE</scope>
    <source>
        <strain evidence="3">237g6f4</strain>
        <tissue evidence="3">Blood</tissue>
    </source>
</reference>
<sequence>QLFSPLFRLFMAQVKENRAQRQREAERRRQELALKRSAMTEAQALLQEENRRRILREKKEEEEIQKEMVKLRKEMNERRRVMEEARRVEMRRREKKEETAPTQNTSQEREEEERRRQKRGRIQELLQNIYTQNLKCLQSHFSLWYKLVLDRRVKMGKARALADWKLQLRTLRAWRDYVWSEKTERESRQLEQDLRDQNRKQQVAAECYSKRLLRRCLVEWQLWCRGEKQRRELEAQKEETKRKMAALLDAASSIAGHRESEDHQVETIRIHETSGTKVEESKSVTIKTPVPSAPREPWQVTPQHAALTPEELQQHRLRSQGSGQKRLPSNGGNFENRHAFQQKLIEEQRRQLQEQKDMILGLMENQRLMIARQEANNASAVTAQLSGRSAPARTGSDGPSPGSPAHGTTHRLPLPSTQSDRPVTSPTHSAMSMSRRPSGPNSPHPTVTGKW</sequence>
<keyword evidence="4" id="KW-1185">Reference proteome</keyword>
<evidence type="ECO:0008006" key="5">
    <source>
        <dbReference type="Google" id="ProtNLM"/>
    </source>
</evidence>
<feature type="region of interest" description="Disordered" evidence="2">
    <location>
        <begin position="314"/>
        <end position="335"/>
    </location>
</feature>
<keyword evidence="1" id="KW-0175">Coiled coil</keyword>
<feature type="coiled-coil region" evidence="1">
    <location>
        <begin position="338"/>
        <end position="365"/>
    </location>
</feature>
<feature type="non-terminal residue" evidence="3">
    <location>
        <position position="451"/>
    </location>
</feature>
<dbReference type="PANTHER" id="PTHR22028">
    <property type="entry name" value="SFI1 SPINDLE BODY DOMAIN-CONTAINING PROTEIN-RELATED"/>
    <property type="match status" value="1"/>
</dbReference>
<protein>
    <recommendedName>
        <fullName evidence="5">KIAA1407</fullName>
    </recommendedName>
</protein>
<dbReference type="InterPro" id="IPR052270">
    <property type="entry name" value="CACF_protein"/>
</dbReference>
<gene>
    <name evidence="3" type="ORF">GDO81_025481</name>
</gene>
<feature type="non-terminal residue" evidence="3">
    <location>
        <position position="1"/>
    </location>
</feature>
<proteinExistence type="predicted"/>
<evidence type="ECO:0000313" key="4">
    <source>
        <dbReference type="Proteomes" id="UP000824782"/>
    </source>
</evidence>
<name>A0AAV6YQ06_ENGPU</name>
<dbReference type="PANTHER" id="PTHR22028:SF5">
    <property type="entry name" value="COILED-COIL DOMAIN-CONTAINING PROTEIN 191"/>
    <property type="match status" value="1"/>
</dbReference>
<feature type="region of interest" description="Disordered" evidence="2">
    <location>
        <begin position="273"/>
        <end position="301"/>
    </location>
</feature>
<feature type="compositionally biased region" description="Polar residues" evidence="2">
    <location>
        <begin position="415"/>
        <end position="432"/>
    </location>
</feature>
<evidence type="ECO:0000313" key="3">
    <source>
        <dbReference type="EMBL" id="KAG8536895.1"/>
    </source>
</evidence>
<comment type="caution">
    <text evidence="3">The sequence shown here is derived from an EMBL/GenBank/DDBJ whole genome shotgun (WGS) entry which is preliminary data.</text>
</comment>
<feature type="compositionally biased region" description="Basic and acidic residues" evidence="2">
    <location>
        <begin position="273"/>
        <end position="282"/>
    </location>
</feature>
<feature type="region of interest" description="Disordered" evidence="2">
    <location>
        <begin position="379"/>
        <end position="451"/>
    </location>
</feature>
<feature type="compositionally biased region" description="Basic and acidic residues" evidence="2">
    <location>
        <begin position="83"/>
        <end position="99"/>
    </location>
</feature>
<feature type="region of interest" description="Disordered" evidence="2">
    <location>
        <begin position="83"/>
        <end position="116"/>
    </location>
</feature>
<dbReference type="Proteomes" id="UP000824782">
    <property type="component" value="Unassembled WGS sequence"/>
</dbReference>
<evidence type="ECO:0000256" key="1">
    <source>
        <dbReference type="SAM" id="Coils"/>
    </source>
</evidence>